<gene>
    <name evidence="13" type="ORF">BFC17_11125</name>
</gene>
<comment type="caution">
    <text evidence="13">The sequence shown here is derived from an EMBL/GenBank/DDBJ whole genome shotgun (WGS) entry which is preliminary data.</text>
</comment>
<dbReference type="InterPro" id="IPR039426">
    <property type="entry name" value="TonB-dep_rcpt-like"/>
</dbReference>
<dbReference type="OrthoDB" id="8727862at2"/>
<proteinExistence type="inferred from homology"/>
<evidence type="ECO:0000256" key="3">
    <source>
        <dbReference type="ARBA" id="ARBA00022452"/>
    </source>
</evidence>
<dbReference type="PANTHER" id="PTHR40980">
    <property type="entry name" value="PLUG DOMAIN-CONTAINING PROTEIN"/>
    <property type="match status" value="1"/>
</dbReference>
<dbReference type="GO" id="GO:0009279">
    <property type="term" value="C:cell outer membrane"/>
    <property type="evidence" value="ECO:0007669"/>
    <property type="project" value="UniProtKB-SubCell"/>
</dbReference>
<dbReference type="InterPro" id="IPR012910">
    <property type="entry name" value="Plug_dom"/>
</dbReference>
<dbReference type="InterPro" id="IPR000531">
    <property type="entry name" value="Beta-barrel_TonB"/>
</dbReference>
<keyword evidence="10" id="KW-0732">Signal</keyword>
<dbReference type="InterPro" id="IPR037066">
    <property type="entry name" value="Plug_dom_sf"/>
</dbReference>
<feature type="signal peptide" evidence="10">
    <location>
        <begin position="1"/>
        <end position="25"/>
    </location>
</feature>
<feature type="chain" id="PRO_5009214376" evidence="10">
    <location>
        <begin position="26"/>
        <end position="1030"/>
    </location>
</feature>
<sequence>MFYKSKLATAVSGALYVMVATGVQAQQAESVEKIEVRGVRGSLSQSMNVKRQSTGVVDAISAEDMGKFPDTNLAESLQRITGVSINRVNGEGSEVTVRGFGGNFNLITLNGRQMPAANVASITGNPLDQGASGTTRSFDFSNLASEGVSGIEVYKTGRAAVPSGGIGATININTLKPLAQGDNRGSIGVKAVRDESGDGVTPEVSGVANWVNDDGKFGVSLFGSYQERDSGSRHMSVEQFQLYNWDVNSPGTFGLVEGANVTNAPTQGQLVAMPTNLGLGVNEDNRERINGMLTVQYAVSDDMTITADATYASNEITSTSVVDGIWFARQFTDMEFDGNPVVATPIRFTEDIDGGKDFFFQNLVMGAKDELKSFGFNVDWWASDSLNLRFDASKAQASSGGAGPYGKNVIRFNVAGATAGWQTVDFGSRMPQASIVVDDYAQDADGNFIKGNGNGIFDVPDVGPQVTRAISSDQTSDVDQFRLDGTWDQGSDIKLDFGVGYLSTEMEQVRYETEAQLGGWGVADVGPQYIPEGLLEVGCTSCAFEDHDMSGVAGADAIAVPAGASTIPLGSVSFVGNAVQLLEAVAPLYGYTPGQLPAVASDNNTVKEDIFSVYGMATMDGEIGGFEANLVVGLRYEKTDVESISLQSVPEQIIWLSDNDFRIQLGNGTDALAQKHSYESLLPNIDLSVNLTDDLKARFSYSMTLARPAYNQMYTATSIGAPSRPTYLGGQGSGSRGNAQLDPLESNNFDVSLEYYYGESSMVSVGYYRKDVDNFVGTQQVSQNLFGLLDATSGAPGTVSADAISELEARGIEVTERNYFTMTALLSNPDAFPNGADDFQEGQAFADDVFSNYSVGPVAGDPQMQFEVTQPVNNQSARISGYELAWQHFFGESGFGYQANFTIVDGDIGYDVGADPALDQFALEGLSDSANLVLIYENEGLSARIAYNWRDAFLSEVNRGVSSVRNPLFIDEYEQVDVNVSYEFSENLTVSMDIINLTEEGQRQYGRSYNNTFFIQELDRRYVLNARYTF</sequence>
<keyword evidence="13" id="KW-0675">Receptor</keyword>
<accession>A0A1E8FIR8</accession>
<dbReference type="NCBIfam" id="TIGR01782">
    <property type="entry name" value="TonB-Xanth-Caul"/>
    <property type="match status" value="1"/>
</dbReference>
<dbReference type="SUPFAM" id="SSF56935">
    <property type="entry name" value="Porins"/>
    <property type="match status" value="1"/>
</dbReference>
<comment type="similarity">
    <text evidence="8 9">Belongs to the TonB-dependent receptor family.</text>
</comment>
<dbReference type="EMBL" id="MJIC01000006">
    <property type="protein sequence ID" value="OFI35825.1"/>
    <property type="molecule type" value="Genomic_DNA"/>
</dbReference>
<dbReference type="Pfam" id="PF07715">
    <property type="entry name" value="Plug"/>
    <property type="match status" value="1"/>
</dbReference>
<evidence type="ECO:0000256" key="8">
    <source>
        <dbReference type="PROSITE-ProRule" id="PRU01360"/>
    </source>
</evidence>
<keyword evidence="4 8" id="KW-0812">Transmembrane</keyword>
<dbReference type="Gene3D" id="2.170.130.10">
    <property type="entry name" value="TonB-dependent receptor, plug domain"/>
    <property type="match status" value="1"/>
</dbReference>
<keyword evidence="14" id="KW-1185">Reference proteome</keyword>
<dbReference type="Pfam" id="PF00593">
    <property type="entry name" value="TonB_dep_Rec_b-barrel"/>
    <property type="match status" value="1"/>
</dbReference>
<evidence type="ECO:0000256" key="10">
    <source>
        <dbReference type="SAM" id="SignalP"/>
    </source>
</evidence>
<evidence type="ECO:0000256" key="9">
    <source>
        <dbReference type="RuleBase" id="RU003357"/>
    </source>
</evidence>
<evidence type="ECO:0000256" key="4">
    <source>
        <dbReference type="ARBA" id="ARBA00022692"/>
    </source>
</evidence>
<evidence type="ECO:0000256" key="5">
    <source>
        <dbReference type="ARBA" id="ARBA00023077"/>
    </source>
</evidence>
<protein>
    <submittedName>
        <fullName evidence="13">TonB-dependent receptor</fullName>
    </submittedName>
</protein>
<keyword evidence="6 8" id="KW-0472">Membrane</keyword>
<keyword evidence="3 8" id="KW-1134">Transmembrane beta strand</keyword>
<dbReference type="InterPro" id="IPR010104">
    <property type="entry name" value="TonB_rcpt_bac"/>
</dbReference>
<evidence type="ECO:0000259" key="12">
    <source>
        <dbReference type="Pfam" id="PF07715"/>
    </source>
</evidence>
<evidence type="ECO:0000313" key="13">
    <source>
        <dbReference type="EMBL" id="OFI35825.1"/>
    </source>
</evidence>
<dbReference type="Gene3D" id="2.40.170.20">
    <property type="entry name" value="TonB-dependent receptor, beta-barrel domain"/>
    <property type="match status" value="1"/>
</dbReference>
<dbReference type="RefSeq" id="WP_070175065.1">
    <property type="nucleotide sequence ID" value="NZ_BMJR01000008.1"/>
</dbReference>
<keyword evidence="5 9" id="KW-0798">TonB box</keyword>
<dbReference type="PANTHER" id="PTHR40980:SF3">
    <property type="entry name" value="TONB-DEPENDENT RECEPTOR-LIKE BETA-BARREL DOMAIN-CONTAINING PROTEIN"/>
    <property type="match status" value="1"/>
</dbReference>
<comment type="subcellular location">
    <subcellularLocation>
        <location evidence="1 8">Cell outer membrane</location>
        <topology evidence="1 8">Multi-pass membrane protein</topology>
    </subcellularLocation>
</comment>
<dbReference type="InterPro" id="IPR036942">
    <property type="entry name" value="Beta-barrel_TonB_sf"/>
</dbReference>
<feature type="domain" description="TonB-dependent receptor plug" evidence="12">
    <location>
        <begin position="50"/>
        <end position="165"/>
    </location>
</feature>
<keyword evidence="7 8" id="KW-0998">Cell outer membrane</keyword>
<dbReference type="AlphaFoldDB" id="A0A1E8FIR8"/>
<dbReference type="Proteomes" id="UP000176037">
    <property type="component" value="Unassembled WGS sequence"/>
</dbReference>
<evidence type="ECO:0000256" key="7">
    <source>
        <dbReference type="ARBA" id="ARBA00023237"/>
    </source>
</evidence>
<keyword evidence="2 8" id="KW-0813">Transport</keyword>
<evidence type="ECO:0000256" key="1">
    <source>
        <dbReference type="ARBA" id="ARBA00004571"/>
    </source>
</evidence>
<feature type="domain" description="TonB-dependent receptor-like beta-barrel" evidence="11">
    <location>
        <begin position="442"/>
        <end position="997"/>
    </location>
</feature>
<evidence type="ECO:0000313" key="14">
    <source>
        <dbReference type="Proteomes" id="UP000176037"/>
    </source>
</evidence>
<organism evidence="13 14">
    <name type="scientific">Alteromonas lipolytica</name>
    <dbReference type="NCBI Taxonomy" id="1856405"/>
    <lineage>
        <taxon>Bacteria</taxon>
        <taxon>Pseudomonadati</taxon>
        <taxon>Pseudomonadota</taxon>
        <taxon>Gammaproteobacteria</taxon>
        <taxon>Alteromonadales</taxon>
        <taxon>Alteromonadaceae</taxon>
        <taxon>Alteromonas/Salinimonas group</taxon>
        <taxon>Alteromonas</taxon>
    </lineage>
</organism>
<dbReference type="STRING" id="1856405.BFC17_11125"/>
<evidence type="ECO:0000256" key="2">
    <source>
        <dbReference type="ARBA" id="ARBA00022448"/>
    </source>
</evidence>
<name>A0A1E8FIR8_9ALTE</name>
<dbReference type="PROSITE" id="PS52016">
    <property type="entry name" value="TONB_DEPENDENT_REC_3"/>
    <property type="match status" value="1"/>
</dbReference>
<evidence type="ECO:0000259" key="11">
    <source>
        <dbReference type="Pfam" id="PF00593"/>
    </source>
</evidence>
<reference evidence="13 14" key="1">
    <citation type="submission" date="2016-09" db="EMBL/GenBank/DDBJ databases">
        <title>Alteromonas lipolytica, a new species isolated from sea water.</title>
        <authorList>
            <person name="Wu Y.-H."/>
            <person name="Cheng H."/>
            <person name="Xu X.-W."/>
        </authorList>
    </citation>
    <scope>NUCLEOTIDE SEQUENCE [LARGE SCALE GENOMIC DNA]</scope>
    <source>
        <strain evidence="13 14">JW12</strain>
    </source>
</reference>
<evidence type="ECO:0000256" key="6">
    <source>
        <dbReference type="ARBA" id="ARBA00023136"/>
    </source>
</evidence>